<keyword evidence="1" id="KW-1133">Transmembrane helix</keyword>
<keyword evidence="1" id="KW-0812">Transmembrane</keyword>
<feature type="transmembrane region" description="Helical" evidence="1">
    <location>
        <begin position="21"/>
        <end position="38"/>
    </location>
</feature>
<proteinExistence type="predicted"/>
<dbReference type="Proteomes" id="UP001139260">
    <property type="component" value="Unassembled WGS sequence"/>
</dbReference>
<evidence type="ECO:0000313" key="3">
    <source>
        <dbReference type="Proteomes" id="UP001139260"/>
    </source>
</evidence>
<keyword evidence="1" id="KW-0472">Membrane</keyword>
<reference evidence="2" key="1">
    <citation type="submission" date="2022-04" db="EMBL/GenBank/DDBJ databases">
        <title>Flavobacterium pygoscelis sp. nov. isolated from Chinstrap chick (Pygoscelis antarcticus).</title>
        <authorList>
            <person name="Irgang R."/>
            <person name="Poblete-Morales M."/>
            <person name="Avendano-Herrera R."/>
        </authorList>
    </citation>
    <scope>NUCLEOTIDE SEQUENCE</scope>
    <source>
        <strain evidence="2">I-SCBP12n</strain>
    </source>
</reference>
<organism evidence="2 3">
    <name type="scientific">Flavobacterium pygoscelis</name>
    <dbReference type="NCBI Taxonomy" id="2893176"/>
    <lineage>
        <taxon>Bacteria</taxon>
        <taxon>Pseudomonadati</taxon>
        <taxon>Bacteroidota</taxon>
        <taxon>Flavobacteriia</taxon>
        <taxon>Flavobacteriales</taxon>
        <taxon>Flavobacteriaceae</taxon>
        <taxon>Flavobacterium</taxon>
    </lineage>
</organism>
<protein>
    <submittedName>
        <fullName evidence="2">Uncharacterized protein</fullName>
    </submittedName>
</protein>
<dbReference type="AlphaFoldDB" id="A0A9X1XPB9"/>
<gene>
    <name evidence="2" type="ORF">MW871_01625</name>
</gene>
<keyword evidence="3" id="KW-1185">Reference proteome</keyword>
<dbReference type="EMBL" id="JALNUB010000001">
    <property type="protein sequence ID" value="MCK8140583.1"/>
    <property type="molecule type" value="Genomic_DNA"/>
</dbReference>
<dbReference type="RefSeq" id="WP_248427335.1">
    <property type="nucleotide sequence ID" value="NZ_JALNUB010000001.1"/>
</dbReference>
<accession>A0A9X1XPB9</accession>
<evidence type="ECO:0000313" key="2">
    <source>
        <dbReference type="EMBL" id="MCK8140583.1"/>
    </source>
</evidence>
<evidence type="ECO:0000256" key="1">
    <source>
        <dbReference type="SAM" id="Phobius"/>
    </source>
</evidence>
<sequence length="133" mass="15435">MDIKFNEADKTLEIKDGLRKNVFLIKFLMILNLINSVLNLSDLNSGNFGFIKIIWAILGAISIVILYKFIVKKSSLEKVPIDQIKGLKERIFMGRKKYFLELNNGKNRDLLEVKSESDFKQLKKMLQKNDIQV</sequence>
<comment type="caution">
    <text evidence="2">The sequence shown here is derived from an EMBL/GenBank/DDBJ whole genome shotgun (WGS) entry which is preliminary data.</text>
</comment>
<name>A0A9X1XPB9_9FLAO</name>
<feature type="transmembrane region" description="Helical" evidence="1">
    <location>
        <begin position="50"/>
        <end position="70"/>
    </location>
</feature>